<comment type="caution">
    <text evidence="1">The sequence shown here is derived from an EMBL/GenBank/DDBJ whole genome shotgun (WGS) entry which is preliminary data.</text>
</comment>
<proteinExistence type="predicted"/>
<evidence type="ECO:0000313" key="2">
    <source>
        <dbReference type="Proteomes" id="UP000004773"/>
    </source>
</evidence>
<sequence length="68" mass="7934">MKYILSIVMKNGETIKVIATKKDMDNLQDAIVYADSYPKVVYWINDIEINAKDIKDFYYAKIIKEIKG</sequence>
<gene>
    <name evidence="1" type="ORF">HMPREF0428_01834</name>
</gene>
<dbReference type="Proteomes" id="UP000004773">
    <property type="component" value="Unassembled WGS sequence"/>
</dbReference>
<dbReference type="AlphaFoldDB" id="A0AA87AJQ0"/>
<dbReference type="RefSeq" id="WP_003148015.1">
    <property type="nucleotide sequence ID" value="NZ_GL883586.1"/>
</dbReference>
<evidence type="ECO:0000313" key="1">
    <source>
        <dbReference type="EMBL" id="EGF86032.1"/>
    </source>
</evidence>
<protein>
    <submittedName>
        <fullName evidence="1">Uncharacterized protein</fullName>
    </submittedName>
</protein>
<reference evidence="1 2" key="1">
    <citation type="submission" date="2011-03" db="EMBL/GenBank/DDBJ databases">
        <title>The Genome Sequence of Gemella haemolysans M341.</title>
        <authorList>
            <consortium name="The Broad Institute Genome Sequencing Platform"/>
            <consortium name="The Broad Institute Genome Sequencing Center for Infectious Disease"/>
            <person name="Earl A."/>
            <person name="Ward D."/>
            <person name="Feldgarden M."/>
            <person name="Gevers D."/>
            <person name="Sibley C.D."/>
            <person name="Field T.R."/>
            <person name="Grinwis M."/>
            <person name="Eshaghurshan C.S."/>
            <person name="Surette M.G."/>
            <person name="Young S.K."/>
            <person name="Zeng Q."/>
            <person name="Gargeya S."/>
            <person name="Fitzgerald M."/>
            <person name="Haas B."/>
            <person name="Abouelleil A."/>
            <person name="Alvarado L."/>
            <person name="Arachchi H.M."/>
            <person name="Berlin A."/>
            <person name="Brown A."/>
            <person name="Chapman S.B."/>
            <person name="Chen Z."/>
            <person name="Dunbar C."/>
            <person name="Freedman E."/>
            <person name="Gearin G."/>
            <person name="Gellesch M."/>
            <person name="Goldberg J."/>
            <person name="Griggs A."/>
            <person name="Gujja S."/>
            <person name="Heilman E.R."/>
            <person name="Heiman D."/>
            <person name="Howarth C."/>
            <person name="Larson L."/>
            <person name="Lui A."/>
            <person name="MacDonald P.J.P."/>
            <person name="Mehta T."/>
            <person name="Montmayeur A."/>
            <person name="Murphy C."/>
            <person name="Neiman D."/>
            <person name="Pearson M."/>
            <person name="Priest M."/>
            <person name="Roberts A."/>
            <person name="Saif S."/>
            <person name="Shea T."/>
            <person name="Shenoy N."/>
            <person name="Sisk P."/>
            <person name="Stolte C."/>
            <person name="Sykes S."/>
            <person name="White J."/>
            <person name="Yandava C."/>
            <person name="Wortman J."/>
            <person name="Nusbaum C."/>
            <person name="Birren B."/>
        </authorList>
    </citation>
    <scope>NUCLEOTIDE SEQUENCE [LARGE SCALE GENOMIC DNA]</scope>
    <source>
        <strain evidence="1 2">M341</strain>
    </source>
</reference>
<dbReference type="EMBL" id="ACRO01000047">
    <property type="protein sequence ID" value="EGF86032.1"/>
    <property type="molecule type" value="Genomic_DNA"/>
</dbReference>
<name>A0AA87AJQ0_9BACL</name>
<accession>A0AA87AJQ0</accession>
<organism evidence="1 2">
    <name type="scientific">Gemella haemolysans M341</name>
    <dbReference type="NCBI Taxonomy" id="562981"/>
    <lineage>
        <taxon>Bacteria</taxon>
        <taxon>Bacillati</taxon>
        <taxon>Bacillota</taxon>
        <taxon>Bacilli</taxon>
        <taxon>Bacillales</taxon>
        <taxon>Gemellaceae</taxon>
        <taxon>Gemella</taxon>
    </lineage>
</organism>